<dbReference type="Gramene" id="AET2Gv20489500.6">
    <property type="protein sequence ID" value="AET2Gv20489500.6"/>
    <property type="gene ID" value="AET2Gv20489500"/>
</dbReference>
<proteinExistence type="predicted"/>
<dbReference type="Gramene" id="AET2Gv20489500.9">
    <property type="protein sequence ID" value="AET2Gv20489500.9"/>
    <property type="gene ID" value="AET2Gv20489500"/>
</dbReference>
<dbReference type="Proteomes" id="UP000015105">
    <property type="component" value="Chromosome 2D"/>
</dbReference>
<reference evidence="2" key="4">
    <citation type="submission" date="2019-03" db="UniProtKB">
        <authorList>
            <consortium name="EnsemblPlants"/>
        </authorList>
    </citation>
    <scope>IDENTIFICATION</scope>
</reference>
<reference evidence="3" key="1">
    <citation type="journal article" date="2014" name="Science">
        <title>Ancient hybridizations among the ancestral genomes of bread wheat.</title>
        <authorList>
            <consortium name="International Wheat Genome Sequencing Consortium,"/>
            <person name="Marcussen T."/>
            <person name="Sandve S.R."/>
            <person name="Heier L."/>
            <person name="Spannagl M."/>
            <person name="Pfeifer M."/>
            <person name="Jakobsen K.S."/>
            <person name="Wulff B.B."/>
            <person name="Steuernagel B."/>
            <person name="Mayer K.F."/>
            <person name="Olsen O.A."/>
        </authorList>
    </citation>
    <scope>NUCLEOTIDE SEQUENCE [LARGE SCALE GENOMIC DNA]</scope>
    <source>
        <strain evidence="3">cv. AL8/78</strain>
    </source>
</reference>
<reference evidence="3" key="2">
    <citation type="journal article" date="2017" name="Nat. Plants">
        <title>The Aegilops tauschii genome reveals multiple impacts of transposons.</title>
        <authorList>
            <person name="Zhao G."/>
            <person name="Zou C."/>
            <person name="Li K."/>
            <person name="Wang K."/>
            <person name="Li T."/>
            <person name="Gao L."/>
            <person name="Zhang X."/>
            <person name="Wang H."/>
            <person name="Yang Z."/>
            <person name="Liu X."/>
            <person name="Jiang W."/>
            <person name="Mao L."/>
            <person name="Kong X."/>
            <person name="Jiao Y."/>
            <person name="Jia J."/>
        </authorList>
    </citation>
    <scope>NUCLEOTIDE SEQUENCE [LARGE SCALE GENOMIC DNA]</scope>
    <source>
        <strain evidence="3">cv. AL8/78</strain>
    </source>
</reference>
<name>A0A453BFT6_AEGTS</name>
<sequence length="53" mass="5964">MVKLCTNIPIIYLFVMQLSSCFLVCMKDDIIEGIYDTFSECASISKSVSIHNV</sequence>
<dbReference type="Gramene" id="AET2Gv20489500.5">
    <property type="protein sequence ID" value="AET2Gv20489500.5"/>
    <property type="gene ID" value="AET2Gv20489500"/>
</dbReference>
<dbReference type="Gramene" id="AET2Gv20489500.10">
    <property type="protein sequence ID" value="AET2Gv20489500.10"/>
    <property type="gene ID" value="AET2Gv20489500"/>
</dbReference>
<dbReference type="EnsemblPlants" id="AET2Gv20489500.5">
    <property type="protein sequence ID" value="AET2Gv20489500.5"/>
    <property type="gene ID" value="AET2Gv20489500"/>
</dbReference>
<protein>
    <submittedName>
        <fullName evidence="2">Uncharacterized protein</fullName>
    </submittedName>
</protein>
<dbReference type="Gramene" id="AET2Gv20489500.3">
    <property type="protein sequence ID" value="AET2Gv20489500.3"/>
    <property type="gene ID" value="AET2Gv20489500"/>
</dbReference>
<evidence type="ECO:0000313" key="3">
    <source>
        <dbReference type="Proteomes" id="UP000015105"/>
    </source>
</evidence>
<dbReference type="EnsemblPlants" id="AET2Gv20489500.3">
    <property type="protein sequence ID" value="AET2Gv20489500.3"/>
    <property type="gene ID" value="AET2Gv20489500"/>
</dbReference>
<dbReference type="EnsemblPlants" id="AET2Gv20489500.6">
    <property type="protein sequence ID" value="AET2Gv20489500.6"/>
    <property type="gene ID" value="AET2Gv20489500"/>
</dbReference>
<keyword evidence="1" id="KW-0732">Signal</keyword>
<dbReference type="EnsemblPlants" id="AET2Gv20489500.10">
    <property type="protein sequence ID" value="AET2Gv20489500.10"/>
    <property type="gene ID" value="AET2Gv20489500"/>
</dbReference>
<organism evidence="2 3">
    <name type="scientific">Aegilops tauschii subsp. strangulata</name>
    <name type="common">Goatgrass</name>
    <dbReference type="NCBI Taxonomy" id="200361"/>
    <lineage>
        <taxon>Eukaryota</taxon>
        <taxon>Viridiplantae</taxon>
        <taxon>Streptophyta</taxon>
        <taxon>Embryophyta</taxon>
        <taxon>Tracheophyta</taxon>
        <taxon>Spermatophyta</taxon>
        <taxon>Magnoliopsida</taxon>
        <taxon>Liliopsida</taxon>
        <taxon>Poales</taxon>
        <taxon>Poaceae</taxon>
        <taxon>BOP clade</taxon>
        <taxon>Pooideae</taxon>
        <taxon>Triticodae</taxon>
        <taxon>Triticeae</taxon>
        <taxon>Triticinae</taxon>
        <taxon>Aegilops</taxon>
    </lineage>
</organism>
<reference evidence="2" key="3">
    <citation type="journal article" date="2017" name="Nature">
        <title>Genome sequence of the progenitor of the wheat D genome Aegilops tauschii.</title>
        <authorList>
            <person name="Luo M.C."/>
            <person name="Gu Y.Q."/>
            <person name="Puiu D."/>
            <person name="Wang H."/>
            <person name="Twardziok S.O."/>
            <person name="Deal K.R."/>
            <person name="Huo N."/>
            <person name="Zhu T."/>
            <person name="Wang L."/>
            <person name="Wang Y."/>
            <person name="McGuire P.E."/>
            <person name="Liu S."/>
            <person name="Long H."/>
            <person name="Ramasamy R.K."/>
            <person name="Rodriguez J.C."/>
            <person name="Van S.L."/>
            <person name="Yuan L."/>
            <person name="Wang Z."/>
            <person name="Xia Z."/>
            <person name="Xiao L."/>
            <person name="Anderson O.D."/>
            <person name="Ouyang S."/>
            <person name="Liang Y."/>
            <person name="Zimin A.V."/>
            <person name="Pertea G."/>
            <person name="Qi P."/>
            <person name="Bennetzen J.L."/>
            <person name="Dai X."/>
            <person name="Dawson M.W."/>
            <person name="Muller H.G."/>
            <person name="Kugler K."/>
            <person name="Rivarola-Duarte L."/>
            <person name="Spannagl M."/>
            <person name="Mayer K.F.X."/>
            <person name="Lu F.H."/>
            <person name="Bevan M.W."/>
            <person name="Leroy P."/>
            <person name="Li P."/>
            <person name="You F.M."/>
            <person name="Sun Q."/>
            <person name="Liu Z."/>
            <person name="Lyons E."/>
            <person name="Wicker T."/>
            <person name="Salzberg S.L."/>
            <person name="Devos K.M."/>
            <person name="Dvorak J."/>
        </authorList>
    </citation>
    <scope>NUCLEOTIDE SEQUENCE [LARGE SCALE GENOMIC DNA]</scope>
    <source>
        <strain evidence="2">cv. AL8/78</strain>
    </source>
</reference>
<evidence type="ECO:0000313" key="2">
    <source>
        <dbReference type="EnsemblPlants" id="AET2Gv20489500.9"/>
    </source>
</evidence>
<evidence type="ECO:0000256" key="1">
    <source>
        <dbReference type="SAM" id="SignalP"/>
    </source>
</evidence>
<feature type="chain" id="PRO_5042372174" evidence="1">
    <location>
        <begin position="22"/>
        <end position="53"/>
    </location>
</feature>
<dbReference type="EnsemblPlants" id="AET2Gv20489500.9">
    <property type="protein sequence ID" value="AET2Gv20489500.9"/>
    <property type="gene ID" value="AET2Gv20489500"/>
</dbReference>
<feature type="signal peptide" evidence="1">
    <location>
        <begin position="1"/>
        <end position="21"/>
    </location>
</feature>
<dbReference type="AlphaFoldDB" id="A0A453BFT6"/>
<reference evidence="2" key="5">
    <citation type="journal article" date="2021" name="G3 (Bethesda)">
        <title>Aegilops tauschii genome assembly Aet v5.0 features greater sequence contiguity and improved annotation.</title>
        <authorList>
            <person name="Wang L."/>
            <person name="Zhu T."/>
            <person name="Rodriguez J.C."/>
            <person name="Deal K.R."/>
            <person name="Dubcovsky J."/>
            <person name="McGuire P.E."/>
            <person name="Lux T."/>
            <person name="Spannagl M."/>
            <person name="Mayer K.F.X."/>
            <person name="Baldrich P."/>
            <person name="Meyers B.C."/>
            <person name="Huo N."/>
            <person name="Gu Y.Q."/>
            <person name="Zhou H."/>
            <person name="Devos K.M."/>
            <person name="Bennetzen J.L."/>
            <person name="Unver T."/>
            <person name="Budak H."/>
            <person name="Gulick P.J."/>
            <person name="Galiba G."/>
            <person name="Kalapos B."/>
            <person name="Nelson D.R."/>
            <person name="Li P."/>
            <person name="You F.M."/>
            <person name="Luo M.C."/>
            <person name="Dvorak J."/>
        </authorList>
    </citation>
    <scope>NUCLEOTIDE SEQUENCE [LARGE SCALE GENOMIC DNA]</scope>
    <source>
        <strain evidence="2">cv. AL8/78</strain>
    </source>
</reference>
<accession>A0A453BFT6</accession>
<keyword evidence="3" id="KW-1185">Reference proteome</keyword>
<dbReference type="Gene3D" id="3.20.70.20">
    <property type="match status" value="1"/>
</dbReference>